<dbReference type="KEGG" id="cprv:CYPRO_2344"/>
<name>A0A345UM84_9BACT</name>
<proteinExistence type="predicted"/>
<accession>A0A345UM84</accession>
<evidence type="ECO:0000313" key="1">
    <source>
        <dbReference type="EMBL" id="AXJ01586.1"/>
    </source>
</evidence>
<reference evidence="1 2" key="1">
    <citation type="submission" date="2018-03" db="EMBL/GenBank/DDBJ databases">
        <title>Phenotypic and genomic properties of Cyclonatronum proteinivorum gen. nov., sp. nov., a haloalkaliphilic bacteroidete from soda lakes possessing Na+-translocating rhodopsin.</title>
        <authorList>
            <person name="Toshchakov S.V."/>
            <person name="Korzhenkov A."/>
            <person name="Samarov N.I."/>
            <person name="Kublanov I.V."/>
            <person name="Muntyan M.S."/>
            <person name="Sorokin D.Y."/>
        </authorList>
    </citation>
    <scope>NUCLEOTIDE SEQUENCE [LARGE SCALE GENOMIC DNA]</scope>
    <source>
        <strain evidence="1 2">Omega</strain>
    </source>
</reference>
<dbReference type="AlphaFoldDB" id="A0A345UM84"/>
<evidence type="ECO:0000313" key="2">
    <source>
        <dbReference type="Proteomes" id="UP000254808"/>
    </source>
</evidence>
<dbReference type="Proteomes" id="UP000254808">
    <property type="component" value="Chromosome"/>
</dbReference>
<dbReference type="OrthoDB" id="1524962at2"/>
<keyword evidence="2" id="KW-1185">Reference proteome</keyword>
<dbReference type="EMBL" id="CP027806">
    <property type="protein sequence ID" value="AXJ01586.1"/>
    <property type="molecule type" value="Genomic_DNA"/>
</dbReference>
<gene>
    <name evidence="1" type="ORF">CYPRO_2344</name>
</gene>
<dbReference type="InterPro" id="IPR013406">
    <property type="entry name" value="CHP02574_addiction_mod"/>
</dbReference>
<dbReference type="NCBIfam" id="TIGR02574">
    <property type="entry name" value="stabl_TIGR02574"/>
    <property type="match status" value="1"/>
</dbReference>
<sequence length="70" mass="8210">MDTVLIQKIDKLNRQEKLVLMEVLWNSIASEPDGVPLPDHHTSVLDERLKTLDEDFEKGESWDVFIKKYI</sequence>
<dbReference type="RefSeq" id="WP_114984759.1">
    <property type="nucleotide sequence ID" value="NZ_CP027806.1"/>
</dbReference>
<protein>
    <submittedName>
        <fullName evidence="1">Putative addiction module component, TIGR02574 family</fullName>
    </submittedName>
</protein>
<organism evidence="1 2">
    <name type="scientific">Cyclonatronum proteinivorum</name>
    <dbReference type="NCBI Taxonomy" id="1457365"/>
    <lineage>
        <taxon>Bacteria</taxon>
        <taxon>Pseudomonadati</taxon>
        <taxon>Balneolota</taxon>
        <taxon>Balneolia</taxon>
        <taxon>Balneolales</taxon>
        <taxon>Cyclonatronaceae</taxon>
        <taxon>Cyclonatronum</taxon>
    </lineage>
</organism>
<dbReference type="Pfam" id="PF09720">
    <property type="entry name" value="Unstab_antitox"/>
    <property type="match status" value="1"/>
</dbReference>